<evidence type="ECO:0000259" key="4">
    <source>
        <dbReference type="Pfam" id="PF04802"/>
    </source>
</evidence>
<feature type="region of interest" description="Disordered" evidence="3">
    <location>
        <begin position="655"/>
        <end position="791"/>
    </location>
</feature>
<evidence type="ECO:0000259" key="5">
    <source>
        <dbReference type="Pfam" id="PF22972"/>
    </source>
</evidence>
<keyword evidence="2" id="KW-0539">Nucleus</keyword>
<dbReference type="Pfam" id="PF22972">
    <property type="entry name" value="EVH1_PP4R3"/>
    <property type="match status" value="1"/>
</dbReference>
<feature type="domain" description="PP4R3 EVH1-like" evidence="5">
    <location>
        <begin position="7"/>
        <end position="105"/>
    </location>
</feature>
<feature type="domain" description="Serine/threonine-protein phosphatase 4 regulatory subunit 3-like central" evidence="4">
    <location>
        <begin position="139"/>
        <end position="641"/>
    </location>
</feature>
<keyword evidence="7" id="KW-1185">Reference proteome</keyword>
<dbReference type="InterPro" id="IPR051137">
    <property type="entry name" value="PP4R3-like"/>
</dbReference>
<dbReference type="Pfam" id="PF04802">
    <property type="entry name" value="PP4R3"/>
    <property type="match status" value="1"/>
</dbReference>
<dbReference type="Gene3D" id="2.30.29.30">
    <property type="entry name" value="Pleckstrin-homology domain (PH domain)/Phosphotyrosine-binding domain (PTB)"/>
    <property type="match status" value="1"/>
</dbReference>
<evidence type="ECO:0000256" key="1">
    <source>
        <dbReference type="ARBA" id="ARBA00004123"/>
    </source>
</evidence>
<dbReference type="SUPFAM" id="SSF50729">
    <property type="entry name" value="PH domain-like"/>
    <property type="match status" value="1"/>
</dbReference>
<evidence type="ECO:0000256" key="2">
    <source>
        <dbReference type="ARBA" id="ARBA00023242"/>
    </source>
</evidence>
<feature type="compositionally biased region" description="Acidic residues" evidence="3">
    <location>
        <begin position="676"/>
        <end position="694"/>
    </location>
</feature>
<evidence type="ECO:0000256" key="3">
    <source>
        <dbReference type="SAM" id="MobiDB-lite"/>
    </source>
</evidence>
<evidence type="ECO:0000313" key="7">
    <source>
        <dbReference type="Proteomes" id="UP001479436"/>
    </source>
</evidence>
<comment type="subcellular location">
    <subcellularLocation>
        <location evidence="1">Nucleus</location>
    </subcellularLocation>
</comment>
<feature type="compositionally biased region" description="Low complexity" evidence="3">
    <location>
        <begin position="700"/>
        <end position="710"/>
    </location>
</feature>
<proteinExistence type="predicted"/>
<dbReference type="Proteomes" id="UP001479436">
    <property type="component" value="Unassembled WGS sequence"/>
</dbReference>
<gene>
    <name evidence="6" type="primary">PSY2_1</name>
    <name evidence="6" type="ORF">K7432_003014</name>
</gene>
<dbReference type="InterPro" id="IPR055236">
    <property type="entry name" value="EVH1_PP4R3"/>
</dbReference>
<dbReference type="PANTHER" id="PTHR23318:SF0">
    <property type="entry name" value="SERINE_THREONINE-PROTEIN PHOSPHATASE 4 REGULATORY SUBUNIT 3"/>
    <property type="match status" value="1"/>
</dbReference>
<dbReference type="InterPro" id="IPR011993">
    <property type="entry name" value="PH-like_dom_sf"/>
</dbReference>
<dbReference type="EMBL" id="JASJQH010006962">
    <property type="protein sequence ID" value="KAK9722010.1"/>
    <property type="molecule type" value="Genomic_DNA"/>
</dbReference>
<sequence length="808" mass="91912">MEISTKRRVKVYELGDDSAWKDKGTGYCVCMFYEDKEELDLLVRSEEENTPILLNSKVVKGDVYQKQQETLIVWTEPDGQDLALSFQEAEGCAEVWDMIMDMQKRLPDPPIDPNSSEFFQDSADSSITLPPPELSNLPEIEAIVKQVGRFVYGRDNLVSYVIQEKYIDKLLPLLEICEDLDDIKDLHILCNIMKGLILLNENAIFEYIVQDNVILGVVGMLEYDPDYPNAKAQHREYLANNSKFKQIVPIKDPTVESKIHQTFRLQYLKDVVLARILDDNTFSILNSLIFFNHVDIVNHLQHDHEFLKQLFGILDNAAESSERKRDVIFFVQQFCAISKNLQMMSRSGLYRALSQHGLFCIFDYSLPDPDSSVRIVGAEILCSILDHDPNLVRSYILAQVKQSRKPLIETVIERLIADEDIGVKVQYAELIKVLLDTSSGFGEHSLTGPAEALMQQKNDPEANELLTLFYDRFIKQLFAPILSLDDYKDDEQELAFDVTQSALYFHLCELMCLFIRAHTFRSKYFVLSTNIGSKFVTLFKSRDKHLKLAALRFIRTCVGMKDEFYNKHLVQFNLFAPVVNALMETGDRDNLVNSACLELFEFIRKENSANLVNHIVKEFGQRLEEIDYVETFKLLQRRYEQNLDSTNTNAAVVSNIESDSTRSSRQPGQSAWESSTLDEDEEAYFNTSDDDEGTDQSGTDSPSSNISPIPSDDKLKPNGSLVNYSDEEDDSSAVVVPTAEDAESENSANKGEKRPRSEDSPDGTCNEKKLKEDGENDKSVNGDSNHQDIDILKEAEILTEKAKELTGE</sequence>
<accession>A0ABR2W6X3</accession>
<feature type="compositionally biased region" description="Polar residues" evidence="3">
    <location>
        <begin position="655"/>
        <end position="675"/>
    </location>
</feature>
<comment type="caution">
    <text evidence="6">The sequence shown here is derived from an EMBL/GenBank/DDBJ whole genome shotgun (WGS) entry which is preliminary data.</text>
</comment>
<dbReference type="InterPro" id="IPR016024">
    <property type="entry name" value="ARM-type_fold"/>
</dbReference>
<dbReference type="SUPFAM" id="SSF48371">
    <property type="entry name" value="ARM repeat"/>
    <property type="match status" value="1"/>
</dbReference>
<organism evidence="6 7">
    <name type="scientific">Basidiobolus ranarum</name>
    <dbReference type="NCBI Taxonomy" id="34480"/>
    <lineage>
        <taxon>Eukaryota</taxon>
        <taxon>Fungi</taxon>
        <taxon>Fungi incertae sedis</taxon>
        <taxon>Zoopagomycota</taxon>
        <taxon>Entomophthoromycotina</taxon>
        <taxon>Basidiobolomycetes</taxon>
        <taxon>Basidiobolales</taxon>
        <taxon>Basidiobolaceae</taxon>
        <taxon>Basidiobolus</taxon>
    </lineage>
</organism>
<evidence type="ECO:0000313" key="6">
    <source>
        <dbReference type="EMBL" id="KAK9722010.1"/>
    </source>
</evidence>
<reference evidence="6 7" key="1">
    <citation type="submission" date="2023-04" db="EMBL/GenBank/DDBJ databases">
        <title>Genome of Basidiobolus ranarum AG-B5.</title>
        <authorList>
            <person name="Stajich J.E."/>
            <person name="Carter-House D."/>
            <person name="Gryganskyi A."/>
        </authorList>
    </citation>
    <scope>NUCLEOTIDE SEQUENCE [LARGE SCALE GENOMIC DNA]</scope>
    <source>
        <strain evidence="6 7">AG-B5</strain>
    </source>
</reference>
<dbReference type="InterPro" id="IPR006887">
    <property type="entry name" value="P4R3-like_central_dom"/>
</dbReference>
<protein>
    <submittedName>
        <fullName evidence="6">Platinum sensitivity protein</fullName>
    </submittedName>
</protein>
<feature type="compositionally biased region" description="Basic and acidic residues" evidence="3">
    <location>
        <begin position="750"/>
        <end position="791"/>
    </location>
</feature>
<name>A0ABR2W6X3_9FUNG</name>
<dbReference type="PANTHER" id="PTHR23318">
    <property type="entry name" value="ATP SYNTHASE GAMMA-RELATED"/>
    <property type="match status" value="1"/>
</dbReference>